<evidence type="ECO:0000256" key="2">
    <source>
        <dbReference type="ARBA" id="ARBA00022801"/>
    </source>
</evidence>
<feature type="chain" id="PRO_5030826916" description="PKD domain-containing protein" evidence="4">
    <location>
        <begin position="25"/>
        <end position="830"/>
    </location>
</feature>
<accession>A0A7W8E9F6</accession>
<dbReference type="InterPro" id="IPR022409">
    <property type="entry name" value="PKD/Chitinase_dom"/>
</dbReference>
<dbReference type="InterPro" id="IPR002241">
    <property type="entry name" value="Glyco_hydro_27"/>
</dbReference>
<feature type="domain" description="PKD" evidence="5">
    <location>
        <begin position="728"/>
        <end position="791"/>
    </location>
</feature>
<dbReference type="Pfam" id="PF18911">
    <property type="entry name" value="PKD_4"/>
    <property type="match status" value="1"/>
</dbReference>
<dbReference type="SUPFAM" id="SSF51445">
    <property type="entry name" value="(Trans)glycosidases"/>
    <property type="match status" value="1"/>
</dbReference>
<dbReference type="GO" id="GO:0016052">
    <property type="term" value="P:carbohydrate catabolic process"/>
    <property type="evidence" value="ECO:0007669"/>
    <property type="project" value="InterPro"/>
</dbReference>
<keyword evidence="4" id="KW-0732">Signal</keyword>
<dbReference type="GO" id="GO:0004557">
    <property type="term" value="F:alpha-galactosidase activity"/>
    <property type="evidence" value="ECO:0007669"/>
    <property type="project" value="InterPro"/>
</dbReference>
<evidence type="ECO:0000256" key="4">
    <source>
        <dbReference type="SAM" id="SignalP"/>
    </source>
</evidence>
<dbReference type="PANTHER" id="PTHR11452">
    <property type="entry name" value="ALPHA-GALACTOSIDASE/ALPHA-N-ACETYLGALACTOSAMINIDASE"/>
    <property type="match status" value="1"/>
</dbReference>
<reference evidence="6 7" key="1">
    <citation type="submission" date="2020-08" db="EMBL/GenBank/DDBJ databases">
        <title>Genomic Encyclopedia of Type Strains, Phase IV (KMG-V): Genome sequencing to study the core and pangenomes of soil and plant-associated prokaryotes.</title>
        <authorList>
            <person name="Whitman W."/>
        </authorList>
    </citation>
    <scope>NUCLEOTIDE SEQUENCE [LARGE SCALE GENOMIC DNA]</scope>
    <source>
        <strain evidence="6 7">X5P3</strain>
    </source>
</reference>
<dbReference type="CDD" id="cd14791">
    <property type="entry name" value="GH36"/>
    <property type="match status" value="1"/>
</dbReference>
<dbReference type="Gene3D" id="3.20.20.70">
    <property type="entry name" value="Aldolase class I"/>
    <property type="match status" value="1"/>
</dbReference>
<dbReference type="InterPro" id="IPR000601">
    <property type="entry name" value="PKD_dom"/>
</dbReference>
<comment type="similarity">
    <text evidence="1">Belongs to the glycosyl hydrolase 27 family.</text>
</comment>
<dbReference type="SUPFAM" id="SSF49299">
    <property type="entry name" value="PKD domain"/>
    <property type="match status" value="1"/>
</dbReference>
<evidence type="ECO:0000256" key="3">
    <source>
        <dbReference type="ARBA" id="ARBA00023295"/>
    </source>
</evidence>
<dbReference type="PANTHER" id="PTHR11452:SF75">
    <property type="entry name" value="ALPHA-GALACTOSIDASE MEL1"/>
    <property type="match status" value="1"/>
</dbReference>
<dbReference type="Pfam" id="PF02065">
    <property type="entry name" value="Melibiase"/>
    <property type="match status" value="1"/>
</dbReference>
<proteinExistence type="inferred from homology"/>
<protein>
    <recommendedName>
        <fullName evidence="5">PKD domain-containing protein</fullName>
    </recommendedName>
</protein>
<dbReference type="Proteomes" id="UP000584867">
    <property type="component" value="Unassembled WGS sequence"/>
</dbReference>
<sequence length="830" mass="90662">MKQANLYRILGLTLAIPFAFTASAQQQAVSLQLKPDATDGSYSISAPGISVPILRATAAAKVNGKWLHAADYPKHFVSTKIANGELGAGRLVTIQYTGRTDAPDLLLSLRTYDASPFGDMQLTAHNTTGHAIEVQDLRVLESEQGKEGGLKGDLITLGGSASADRVLNDSFSEDRPAMQLHDLSDAKANVHRAVGVQLLYNQQSKQSWFIGALTSNKFLSVLRLHMAPAGVMNAYEVDSTGTTELLIENSLHRSSEKDRVELSLSVPQGGELSSERMLFGVSTDYHGQLETYAHLIRDIHHALVTAPTPIGWWSWTAYYFGLDQGTALTNAQWLSQHLKPLGYDFFHIDEGYQFARGEYATPDASLFPEGMGSLEHKVINEGLTPGIWTAPFEVSERSWVYTHHPEWLVHNAQGEPIHIGFVTNSLDHLYALDTTHLGAQAYLHSTYSKLTREWGLRYIKLDFMEDSAIEGFYHVPQTTALEAQRIGIQTIRDAVGPNVLLDKDGCELLNPVGLVDTGRISQDTGHTFSSSKDAATGIAARYYMNRNYFLADPDAFSVSTQTVDDQHWHGGTKQLTLDEAKISIVLSAVSGGLYEIGDDLPTLGEAPDRLALVENRDLLDMARLGRASVPLDLMTYDPLDLQPSIFELQQTRHQSIVTVFNWSEISRSHSLTRAALGLDPKANYTVSEVLTTPSDSTSLSASLDVKQPAHSVRVFKIINTDIPAEAPMVNATVAPSGKTGEPMSFSAVAKDAGNPILNCSWSFGDGITVAGVKTTHSYTHAGSYTVGLRCSGFAPQPDVQTFTVKTTGSVATKFVPARQRRFEEEAEPKQ</sequence>
<dbReference type="InterPro" id="IPR017853">
    <property type="entry name" value="GH"/>
</dbReference>
<evidence type="ECO:0000259" key="5">
    <source>
        <dbReference type="PROSITE" id="PS50093"/>
    </source>
</evidence>
<dbReference type="InterPro" id="IPR035986">
    <property type="entry name" value="PKD_dom_sf"/>
</dbReference>
<dbReference type="AlphaFoldDB" id="A0A7W8E9F6"/>
<dbReference type="EMBL" id="JACHIO010000007">
    <property type="protein sequence ID" value="MBB5063646.1"/>
    <property type="molecule type" value="Genomic_DNA"/>
</dbReference>
<name>A0A7W8E9F6_9BACT</name>
<keyword evidence="2" id="KW-0378">Hydrolase</keyword>
<evidence type="ECO:0000313" key="7">
    <source>
        <dbReference type="Proteomes" id="UP000584867"/>
    </source>
</evidence>
<evidence type="ECO:0000313" key="6">
    <source>
        <dbReference type="EMBL" id="MBB5063646.1"/>
    </source>
</evidence>
<dbReference type="CDD" id="cd00146">
    <property type="entry name" value="PKD"/>
    <property type="match status" value="1"/>
</dbReference>
<dbReference type="Gene3D" id="2.60.40.10">
    <property type="entry name" value="Immunoglobulins"/>
    <property type="match status" value="1"/>
</dbReference>
<dbReference type="InterPro" id="IPR013783">
    <property type="entry name" value="Ig-like_fold"/>
</dbReference>
<organism evidence="6 7">
    <name type="scientific">Granulicella mallensis</name>
    <dbReference type="NCBI Taxonomy" id="940614"/>
    <lineage>
        <taxon>Bacteria</taxon>
        <taxon>Pseudomonadati</taxon>
        <taxon>Acidobacteriota</taxon>
        <taxon>Terriglobia</taxon>
        <taxon>Terriglobales</taxon>
        <taxon>Acidobacteriaceae</taxon>
        <taxon>Granulicella</taxon>
    </lineage>
</organism>
<dbReference type="RefSeq" id="WP_184254986.1">
    <property type="nucleotide sequence ID" value="NZ_JACHIO010000007.1"/>
</dbReference>
<evidence type="ECO:0000256" key="1">
    <source>
        <dbReference type="ARBA" id="ARBA00009743"/>
    </source>
</evidence>
<dbReference type="InterPro" id="IPR002252">
    <property type="entry name" value="Glyco_hydro_36"/>
</dbReference>
<keyword evidence="3" id="KW-0326">Glycosidase</keyword>
<dbReference type="InterPro" id="IPR013785">
    <property type="entry name" value="Aldolase_TIM"/>
</dbReference>
<dbReference type="PROSITE" id="PS50093">
    <property type="entry name" value="PKD"/>
    <property type="match status" value="1"/>
</dbReference>
<dbReference type="SMART" id="SM00089">
    <property type="entry name" value="PKD"/>
    <property type="match status" value="1"/>
</dbReference>
<gene>
    <name evidence="6" type="ORF">HDF15_001991</name>
</gene>
<feature type="signal peptide" evidence="4">
    <location>
        <begin position="1"/>
        <end position="24"/>
    </location>
</feature>
<comment type="caution">
    <text evidence="6">The sequence shown here is derived from an EMBL/GenBank/DDBJ whole genome shotgun (WGS) entry which is preliminary data.</text>
</comment>